<dbReference type="PROSITE" id="PS50850">
    <property type="entry name" value="MFS"/>
    <property type="match status" value="2"/>
</dbReference>
<dbReference type="Gene3D" id="1.20.1250.20">
    <property type="entry name" value="MFS general substrate transporter like domains"/>
    <property type="match status" value="1"/>
</dbReference>
<evidence type="ECO:0000256" key="1">
    <source>
        <dbReference type="ARBA" id="ARBA00004141"/>
    </source>
</evidence>
<evidence type="ECO:0000256" key="9">
    <source>
        <dbReference type="ARBA" id="ARBA00023136"/>
    </source>
</evidence>
<dbReference type="KEGG" id="dwi:6640504"/>
<dbReference type="InterPro" id="IPR050382">
    <property type="entry name" value="MFS_Na/Anion_cotransporter"/>
</dbReference>
<dbReference type="InterPro" id="IPR036259">
    <property type="entry name" value="MFS_trans_sf"/>
</dbReference>
<dbReference type="InterPro" id="IPR027378">
    <property type="entry name" value="Nucleotide_channel_N"/>
</dbReference>
<dbReference type="InterPro" id="IPR020846">
    <property type="entry name" value="MFS_dom"/>
</dbReference>
<comment type="subcellular location">
    <subcellularLocation>
        <location evidence="1">Membrane</location>
        <topology evidence="1">Multi-pass membrane protein</topology>
    </subcellularLocation>
</comment>
<feature type="transmembrane region" description="Helical" evidence="14">
    <location>
        <begin position="288"/>
        <end position="306"/>
    </location>
</feature>
<evidence type="ECO:0000256" key="5">
    <source>
        <dbReference type="ARBA" id="ARBA00022847"/>
    </source>
</evidence>
<keyword evidence="7" id="KW-0915">Sodium</keyword>
<dbReference type="Pfam" id="PF07690">
    <property type="entry name" value="MFS_1"/>
    <property type="match status" value="2"/>
</dbReference>
<dbReference type="InParanoid" id="B4MPS2"/>
<evidence type="ECO:0000256" key="8">
    <source>
        <dbReference type="ARBA" id="ARBA00023065"/>
    </source>
</evidence>
<dbReference type="GO" id="GO:0016020">
    <property type="term" value="C:membrane"/>
    <property type="evidence" value="ECO:0007669"/>
    <property type="project" value="UniProtKB-SubCell"/>
</dbReference>
<dbReference type="Proteomes" id="UP000007798">
    <property type="component" value="Unassembled WGS sequence"/>
</dbReference>
<feature type="transmembrane region" description="Helical" evidence="14">
    <location>
        <begin position="441"/>
        <end position="465"/>
    </location>
</feature>
<reference evidence="16 17" key="1">
    <citation type="journal article" date="2007" name="Nature">
        <title>Evolution of genes and genomes on the Drosophila phylogeny.</title>
        <authorList>
            <consortium name="Drosophila 12 Genomes Consortium"/>
            <person name="Clark A.G."/>
            <person name="Eisen M.B."/>
            <person name="Smith D.R."/>
            <person name="Bergman C.M."/>
            <person name="Oliver B."/>
            <person name="Markow T.A."/>
            <person name="Kaufman T.C."/>
            <person name="Kellis M."/>
            <person name="Gelbart W."/>
            <person name="Iyer V.N."/>
            <person name="Pollard D.A."/>
            <person name="Sackton T.B."/>
            <person name="Larracuente A.M."/>
            <person name="Singh N.D."/>
            <person name="Abad J.P."/>
            <person name="Abt D.N."/>
            <person name="Adryan B."/>
            <person name="Aguade M."/>
            <person name="Akashi H."/>
            <person name="Anderson W.W."/>
            <person name="Aquadro C.F."/>
            <person name="Ardell D.H."/>
            <person name="Arguello R."/>
            <person name="Artieri C.G."/>
            <person name="Barbash D.A."/>
            <person name="Barker D."/>
            <person name="Barsanti P."/>
            <person name="Batterham P."/>
            <person name="Batzoglou S."/>
            <person name="Begun D."/>
            <person name="Bhutkar A."/>
            <person name="Blanco E."/>
            <person name="Bosak S.A."/>
            <person name="Bradley R.K."/>
            <person name="Brand A.D."/>
            <person name="Brent M.R."/>
            <person name="Brooks A.N."/>
            <person name="Brown R.H."/>
            <person name="Butlin R.K."/>
            <person name="Caggese C."/>
            <person name="Calvi B.R."/>
            <person name="Bernardo de Carvalho A."/>
            <person name="Caspi A."/>
            <person name="Castrezana S."/>
            <person name="Celniker S.E."/>
            <person name="Chang J.L."/>
            <person name="Chapple C."/>
            <person name="Chatterji S."/>
            <person name="Chinwalla A."/>
            <person name="Civetta A."/>
            <person name="Clifton S.W."/>
            <person name="Comeron J.M."/>
            <person name="Costello J.C."/>
            <person name="Coyne J.A."/>
            <person name="Daub J."/>
            <person name="David R.G."/>
            <person name="Delcher A.L."/>
            <person name="Delehaunty K."/>
            <person name="Do C.B."/>
            <person name="Ebling H."/>
            <person name="Edwards K."/>
            <person name="Eickbush T."/>
            <person name="Evans J.D."/>
            <person name="Filipski A."/>
            <person name="Findeiss S."/>
            <person name="Freyhult E."/>
            <person name="Fulton L."/>
            <person name="Fulton R."/>
            <person name="Garcia A.C."/>
            <person name="Gardiner A."/>
            <person name="Garfield D.A."/>
            <person name="Garvin B.E."/>
            <person name="Gibson G."/>
            <person name="Gilbert D."/>
            <person name="Gnerre S."/>
            <person name="Godfrey J."/>
            <person name="Good R."/>
            <person name="Gotea V."/>
            <person name="Gravely B."/>
            <person name="Greenberg A.J."/>
            <person name="Griffiths-Jones S."/>
            <person name="Gross S."/>
            <person name="Guigo R."/>
            <person name="Gustafson E.A."/>
            <person name="Haerty W."/>
            <person name="Hahn M.W."/>
            <person name="Halligan D.L."/>
            <person name="Halpern A.L."/>
            <person name="Halter G.M."/>
            <person name="Han M.V."/>
            <person name="Heger A."/>
            <person name="Hillier L."/>
            <person name="Hinrichs A.S."/>
            <person name="Holmes I."/>
            <person name="Hoskins R.A."/>
            <person name="Hubisz M.J."/>
            <person name="Hultmark D."/>
            <person name="Huntley M.A."/>
            <person name="Jaffe D.B."/>
            <person name="Jagadeeshan S."/>
            <person name="Jeck W.R."/>
            <person name="Johnson J."/>
            <person name="Jones C.D."/>
            <person name="Jordan W.C."/>
            <person name="Karpen G.H."/>
            <person name="Kataoka E."/>
            <person name="Keightley P.D."/>
            <person name="Kheradpour P."/>
            <person name="Kirkness E.F."/>
            <person name="Koerich L.B."/>
            <person name="Kristiansen K."/>
            <person name="Kudrna D."/>
            <person name="Kulathinal R.J."/>
            <person name="Kumar S."/>
            <person name="Kwok R."/>
            <person name="Lander E."/>
            <person name="Langley C.H."/>
            <person name="Lapoint R."/>
            <person name="Lazzaro B.P."/>
            <person name="Lee S.J."/>
            <person name="Levesque L."/>
            <person name="Li R."/>
            <person name="Lin C.F."/>
            <person name="Lin M.F."/>
            <person name="Lindblad-Toh K."/>
            <person name="Llopart A."/>
            <person name="Long M."/>
            <person name="Low L."/>
            <person name="Lozovsky E."/>
            <person name="Lu J."/>
            <person name="Luo M."/>
            <person name="Machado C.A."/>
            <person name="Makalowski W."/>
            <person name="Marzo M."/>
            <person name="Matsuda M."/>
            <person name="Matzkin L."/>
            <person name="McAllister B."/>
            <person name="McBride C.S."/>
            <person name="McKernan B."/>
            <person name="McKernan K."/>
            <person name="Mendez-Lago M."/>
            <person name="Minx P."/>
            <person name="Mollenhauer M.U."/>
            <person name="Montooth K."/>
            <person name="Mount S.M."/>
            <person name="Mu X."/>
            <person name="Myers E."/>
            <person name="Negre B."/>
            <person name="Newfeld S."/>
            <person name="Nielsen R."/>
            <person name="Noor M.A."/>
            <person name="O'Grady P."/>
            <person name="Pachter L."/>
            <person name="Papaceit M."/>
            <person name="Parisi M.J."/>
            <person name="Parisi M."/>
            <person name="Parts L."/>
            <person name="Pedersen J.S."/>
            <person name="Pesole G."/>
            <person name="Phillippy A.M."/>
            <person name="Ponting C.P."/>
            <person name="Pop M."/>
            <person name="Porcelli D."/>
            <person name="Powell J.R."/>
            <person name="Prohaska S."/>
            <person name="Pruitt K."/>
            <person name="Puig M."/>
            <person name="Quesneville H."/>
            <person name="Ram K.R."/>
            <person name="Rand D."/>
            <person name="Rasmussen M.D."/>
            <person name="Reed L.K."/>
            <person name="Reenan R."/>
            <person name="Reily A."/>
            <person name="Remington K.A."/>
            <person name="Rieger T.T."/>
            <person name="Ritchie M.G."/>
            <person name="Robin C."/>
            <person name="Rogers Y.H."/>
            <person name="Rohde C."/>
            <person name="Rozas J."/>
            <person name="Rubenfield M.J."/>
            <person name="Ruiz A."/>
            <person name="Russo S."/>
            <person name="Salzberg S.L."/>
            <person name="Sanchez-Gracia A."/>
            <person name="Saranga D.J."/>
            <person name="Sato H."/>
            <person name="Schaeffer S.W."/>
            <person name="Schatz M.C."/>
            <person name="Schlenke T."/>
            <person name="Schwartz R."/>
            <person name="Segarra C."/>
            <person name="Singh R.S."/>
            <person name="Sirot L."/>
            <person name="Sirota M."/>
            <person name="Sisneros N.B."/>
            <person name="Smith C.D."/>
            <person name="Smith T.F."/>
            <person name="Spieth J."/>
            <person name="Stage D.E."/>
            <person name="Stark A."/>
            <person name="Stephan W."/>
            <person name="Strausberg R.L."/>
            <person name="Strempel S."/>
            <person name="Sturgill D."/>
            <person name="Sutton G."/>
            <person name="Sutton G.G."/>
            <person name="Tao W."/>
            <person name="Teichmann S."/>
            <person name="Tobari Y.N."/>
            <person name="Tomimura Y."/>
            <person name="Tsolas J.M."/>
            <person name="Valente V.L."/>
            <person name="Venter E."/>
            <person name="Venter J.C."/>
            <person name="Vicario S."/>
            <person name="Vieira F.G."/>
            <person name="Vilella A.J."/>
            <person name="Villasante A."/>
            <person name="Walenz B."/>
            <person name="Wang J."/>
            <person name="Wasserman M."/>
            <person name="Watts T."/>
            <person name="Wilson D."/>
            <person name="Wilson R.K."/>
            <person name="Wing R.A."/>
            <person name="Wolfner M.F."/>
            <person name="Wong A."/>
            <person name="Wong G.K."/>
            <person name="Wu C.I."/>
            <person name="Wu G."/>
            <person name="Yamamoto D."/>
            <person name="Yang H.P."/>
            <person name="Yang S.P."/>
            <person name="Yorke J.A."/>
            <person name="Yoshida K."/>
            <person name="Zdobnov E."/>
            <person name="Zhang P."/>
            <person name="Zhang Y."/>
            <person name="Zimin A.V."/>
            <person name="Baldwin J."/>
            <person name="Abdouelleil A."/>
            <person name="Abdulkadir J."/>
            <person name="Abebe A."/>
            <person name="Abera B."/>
            <person name="Abreu J."/>
            <person name="Acer S.C."/>
            <person name="Aftuck L."/>
            <person name="Alexander A."/>
            <person name="An P."/>
            <person name="Anderson E."/>
            <person name="Anderson S."/>
            <person name="Arachi H."/>
            <person name="Azer M."/>
            <person name="Bachantsang P."/>
            <person name="Barry A."/>
            <person name="Bayul T."/>
            <person name="Berlin A."/>
            <person name="Bessette D."/>
            <person name="Bloom T."/>
            <person name="Blye J."/>
            <person name="Boguslavskiy L."/>
            <person name="Bonnet C."/>
            <person name="Boukhgalter B."/>
            <person name="Bourzgui I."/>
            <person name="Brown A."/>
            <person name="Cahill P."/>
            <person name="Channer S."/>
            <person name="Cheshatsang Y."/>
            <person name="Chuda L."/>
            <person name="Citroen M."/>
            <person name="Collymore A."/>
            <person name="Cooke P."/>
            <person name="Costello M."/>
            <person name="D'Aco K."/>
            <person name="Daza R."/>
            <person name="De Haan G."/>
            <person name="DeGray S."/>
            <person name="DeMaso C."/>
            <person name="Dhargay N."/>
            <person name="Dooley K."/>
            <person name="Dooley E."/>
            <person name="Doricent M."/>
            <person name="Dorje P."/>
            <person name="Dorjee K."/>
            <person name="Dupes A."/>
            <person name="Elong R."/>
            <person name="Falk J."/>
            <person name="Farina A."/>
            <person name="Faro S."/>
            <person name="Ferguson D."/>
            <person name="Fisher S."/>
            <person name="Foley C.D."/>
            <person name="Franke A."/>
            <person name="Friedrich D."/>
            <person name="Gadbois L."/>
            <person name="Gearin G."/>
            <person name="Gearin C.R."/>
            <person name="Giannoukos G."/>
            <person name="Goode T."/>
            <person name="Graham J."/>
            <person name="Grandbois E."/>
            <person name="Grewal S."/>
            <person name="Gyaltsen K."/>
            <person name="Hafez N."/>
            <person name="Hagos B."/>
            <person name="Hall J."/>
            <person name="Henson C."/>
            <person name="Hollinger A."/>
            <person name="Honan T."/>
            <person name="Huard M.D."/>
            <person name="Hughes L."/>
            <person name="Hurhula B."/>
            <person name="Husby M.E."/>
            <person name="Kamat A."/>
            <person name="Kanga B."/>
            <person name="Kashin S."/>
            <person name="Khazanovich D."/>
            <person name="Kisner P."/>
            <person name="Lance K."/>
            <person name="Lara M."/>
            <person name="Lee W."/>
            <person name="Lennon N."/>
            <person name="Letendre F."/>
            <person name="LeVine R."/>
            <person name="Lipovsky A."/>
            <person name="Liu X."/>
            <person name="Liu J."/>
            <person name="Liu S."/>
            <person name="Lokyitsang T."/>
            <person name="Lokyitsang Y."/>
            <person name="Lubonja R."/>
            <person name="Lui A."/>
            <person name="MacDonald P."/>
            <person name="Magnisalis V."/>
            <person name="Maru K."/>
            <person name="Matthews C."/>
            <person name="McCusker W."/>
            <person name="McDonough S."/>
            <person name="Mehta T."/>
            <person name="Meldrim J."/>
            <person name="Meneus L."/>
            <person name="Mihai O."/>
            <person name="Mihalev A."/>
            <person name="Mihova T."/>
            <person name="Mittelman R."/>
            <person name="Mlenga V."/>
            <person name="Montmayeur A."/>
            <person name="Mulrain L."/>
            <person name="Navidi A."/>
            <person name="Naylor J."/>
            <person name="Negash T."/>
            <person name="Nguyen T."/>
            <person name="Nguyen N."/>
            <person name="Nicol R."/>
            <person name="Norbu C."/>
            <person name="Norbu N."/>
            <person name="Novod N."/>
            <person name="O'Neill B."/>
            <person name="Osman S."/>
            <person name="Markiewicz E."/>
            <person name="Oyono O.L."/>
            <person name="Patti C."/>
            <person name="Phunkhang P."/>
            <person name="Pierre F."/>
            <person name="Priest M."/>
            <person name="Raghuraman S."/>
            <person name="Rege F."/>
            <person name="Reyes R."/>
            <person name="Rise C."/>
            <person name="Rogov P."/>
            <person name="Ross K."/>
            <person name="Ryan E."/>
            <person name="Settipalli S."/>
            <person name="Shea T."/>
            <person name="Sherpa N."/>
            <person name="Shi L."/>
            <person name="Shih D."/>
            <person name="Sparrow T."/>
            <person name="Spaulding J."/>
            <person name="Stalker J."/>
            <person name="Stange-Thomann N."/>
            <person name="Stavropoulos S."/>
            <person name="Stone C."/>
            <person name="Strader C."/>
            <person name="Tesfaye S."/>
            <person name="Thomson T."/>
            <person name="Thoulutsang Y."/>
            <person name="Thoulutsang D."/>
            <person name="Topham K."/>
            <person name="Topping I."/>
            <person name="Tsamla T."/>
            <person name="Vassiliev H."/>
            <person name="Vo A."/>
            <person name="Wangchuk T."/>
            <person name="Wangdi T."/>
            <person name="Weiand M."/>
            <person name="Wilkinson J."/>
            <person name="Wilson A."/>
            <person name="Yadav S."/>
            <person name="Young G."/>
            <person name="Yu Q."/>
            <person name="Zembek L."/>
            <person name="Zhong D."/>
            <person name="Zimmer A."/>
            <person name="Zwirko Z."/>
            <person name="Jaffe D.B."/>
            <person name="Alvarez P."/>
            <person name="Brockman W."/>
            <person name="Butler J."/>
            <person name="Chin C."/>
            <person name="Gnerre S."/>
            <person name="Grabherr M."/>
            <person name="Kleber M."/>
            <person name="Mauceli E."/>
            <person name="MacCallum I."/>
        </authorList>
    </citation>
    <scope>NUCLEOTIDE SEQUENCE [LARGE SCALE GENOMIC DNA]</scope>
    <source>
        <strain evidence="17">Tucson 14030-0811.24</strain>
    </source>
</reference>
<feature type="compositionally biased region" description="Basic and acidic residues" evidence="13">
    <location>
        <begin position="884"/>
        <end position="897"/>
    </location>
</feature>
<feature type="transmembrane region" description="Helical" evidence="14">
    <location>
        <begin position="183"/>
        <end position="204"/>
    </location>
</feature>
<dbReference type="GO" id="GO:0006820">
    <property type="term" value="P:monoatomic anion transport"/>
    <property type="evidence" value="ECO:0007669"/>
    <property type="project" value="TreeGrafter"/>
</dbReference>
<dbReference type="FunFam" id="1.20.1250.20:FF:000003">
    <property type="entry name" value="Solute carrier family 17 member 3"/>
    <property type="match status" value="2"/>
</dbReference>
<dbReference type="FunCoup" id="B4MPS2">
    <property type="interactions" value="2"/>
</dbReference>
<dbReference type="PANTHER" id="PTHR11662:SF280">
    <property type="entry name" value="FI21844P1-RELATED"/>
    <property type="match status" value="1"/>
</dbReference>
<evidence type="ECO:0000256" key="11">
    <source>
        <dbReference type="ARBA" id="ARBA00054632"/>
    </source>
</evidence>
<feature type="transmembrane region" description="Helical" evidence="14">
    <location>
        <begin position="577"/>
        <end position="598"/>
    </location>
</feature>
<dbReference type="FunFam" id="1.20.120.540:FF:000001">
    <property type="entry name" value="Blast:Putative inorganic phosphate cotransporter"/>
    <property type="match status" value="2"/>
</dbReference>
<dbReference type="PhylomeDB" id="B4MPS2"/>
<dbReference type="EMBL" id="CH963849">
    <property type="protein sequence ID" value="EDW74111.1"/>
    <property type="molecule type" value="Genomic_DNA"/>
</dbReference>
<dbReference type="GO" id="GO:0006814">
    <property type="term" value="P:sodium ion transport"/>
    <property type="evidence" value="ECO:0007669"/>
    <property type="project" value="UniProtKB-KW"/>
</dbReference>
<feature type="transmembrane region" description="Helical" evidence="14">
    <location>
        <begin position="773"/>
        <end position="797"/>
    </location>
</feature>
<keyword evidence="9 14" id="KW-0472">Membrane</keyword>
<dbReference type="eggNOG" id="KOG2532">
    <property type="taxonomic scope" value="Eukaryota"/>
</dbReference>
<feature type="domain" description="Major facilitator superfamily (MFS) profile" evidence="15">
    <location>
        <begin position="21"/>
        <end position="451"/>
    </location>
</feature>
<dbReference type="FunFam" id="1.20.1250.20:FF:000144">
    <property type="entry name" value="Picot, isoform B"/>
    <property type="match status" value="2"/>
</dbReference>
<keyword evidence="8" id="KW-0406">Ion transport</keyword>
<feature type="transmembrane region" description="Helical" evidence="14">
    <location>
        <begin position="809"/>
        <end position="829"/>
    </location>
</feature>
<dbReference type="Gene3D" id="1.20.120.540">
    <property type="entry name" value="Voltage-gated potassium channels"/>
    <property type="match status" value="2"/>
</dbReference>
<keyword evidence="6 14" id="KW-1133">Transmembrane helix</keyword>
<dbReference type="OMA" id="WATFITH"/>
<feature type="transmembrane region" description="Helical" evidence="14">
    <location>
        <begin position="751"/>
        <end position="767"/>
    </location>
</feature>
<feature type="transmembrane region" description="Helical" evidence="14">
    <location>
        <begin position="20"/>
        <end position="44"/>
    </location>
</feature>
<keyword evidence="5" id="KW-0769">Symport</keyword>
<evidence type="ECO:0000256" key="13">
    <source>
        <dbReference type="SAM" id="MobiDB-lite"/>
    </source>
</evidence>
<evidence type="ECO:0000256" key="2">
    <source>
        <dbReference type="ARBA" id="ARBA00008586"/>
    </source>
</evidence>
<dbReference type="SUPFAM" id="SSF103473">
    <property type="entry name" value="MFS general substrate transporter"/>
    <property type="match status" value="2"/>
</dbReference>
<name>B4MPS2_DROWI</name>
<evidence type="ECO:0000256" key="14">
    <source>
        <dbReference type="SAM" id="Phobius"/>
    </source>
</evidence>
<feature type="transmembrane region" description="Helical" evidence="14">
    <location>
        <begin position="665"/>
        <end position="689"/>
    </location>
</feature>
<organism evidence="17">
    <name type="scientific">Drosophila willistoni</name>
    <name type="common">Fruit fly</name>
    <dbReference type="NCBI Taxonomy" id="7260"/>
    <lineage>
        <taxon>Eukaryota</taxon>
        <taxon>Metazoa</taxon>
        <taxon>Ecdysozoa</taxon>
        <taxon>Arthropoda</taxon>
        <taxon>Hexapoda</taxon>
        <taxon>Insecta</taxon>
        <taxon>Pterygota</taxon>
        <taxon>Neoptera</taxon>
        <taxon>Endopterygota</taxon>
        <taxon>Diptera</taxon>
        <taxon>Brachycera</taxon>
        <taxon>Muscomorpha</taxon>
        <taxon>Ephydroidea</taxon>
        <taxon>Drosophilidae</taxon>
        <taxon>Drosophila</taxon>
        <taxon>Sophophora</taxon>
    </lineage>
</organism>
<feature type="transmembrane region" description="Helical" evidence="14">
    <location>
        <begin position="156"/>
        <end position="177"/>
    </location>
</feature>
<dbReference type="InterPro" id="IPR011701">
    <property type="entry name" value="MFS"/>
</dbReference>
<evidence type="ECO:0000256" key="12">
    <source>
        <dbReference type="ARBA" id="ARBA00068450"/>
    </source>
</evidence>
<dbReference type="OrthoDB" id="2985014at2759"/>
<evidence type="ECO:0000256" key="4">
    <source>
        <dbReference type="ARBA" id="ARBA00022692"/>
    </source>
</evidence>
<dbReference type="CDD" id="cd17318">
    <property type="entry name" value="MFS_SLC17"/>
    <property type="match status" value="1"/>
</dbReference>
<sequence>MSFSVEENGPFIGIRHLQTVLLFLGIAVNYIARLNVSVLVVAMTDAATTNLDFPEFDWTETERSYILSSFYWGYIITQFPAGFLVRRFGAKIILFIPTFATAVLSGITPYCVTWGGWQAFCVIRIIEGLFQGLIFPCIHEHLAKWSPPSERNRLGVFAYSGADFGSVMAMFSSGLIANSSMGWPGISYVSAGICGIWSLLWLILGSNNAPSSCLIGQEERDYVERSMKREDGFHAQKIPVPWKAIWTSVPFYALLIVHSAQGWANSTMQLQTPAYMHGVLEMDIKSNALYSALPFLAMWCMSYVYLAFADVAMSRQWMSLTTLRKSINTVSYWGPAAALIGIGFLDKSQTNLAIALMTINAGLNAGFGIGYILGIIDMSPNHSGMLMAIVNGIGNIFPLLTPLLVGVIVSDPQQYLNSIFESLNRKSFCGPFLGIRHLQSLLLFLAIVVNYIARLNVSVSVVAMTDAATTNPDFPEYDWSEAERSYILSSFYWGYILTHFPAGFLVRRFGVKITLFIPTFATTILSSITPYCIEAIGWQAYCVIRFVMGLFQGLIFPCLHEHLAKWSPPSERNRLGVIAYSGMDCGSLLAMFSSGLIASSSMGWPGISYVSSGICGVWCLLWLILGANNAPSSCLVGQKERDYIERSMKREDGFHAQKIPVPWRAIWTSVPFIAIVVLCIAQGWAYSTMQLQTPSYMHGVLGMDITSNALYSALPFLAMWCMSYVFLVFADVAMSRQWMSLTTLRKSINTVAFWGPAAALIGIGFLDKSQTNLAIALMTISTGLYAGNGIGSMLTIIDMSPNHSGMLMAVTNGIGNLFPLLAPLLVGVIVTDSSSRSQWQIVFGITAVVFFFGNLVYIIWGSSERQPWDAEDFLQPHDSENIMRQNDFKANEGDKAKYGTMTNVRRERQQE</sequence>
<keyword evidence="4 14" id="KW-0812">Transmembrane</keyword>
<evidence type="ECO:0000313" key="17">
    <source>
        <dbReference type="Proteomes" id="UP000007798"/>
    </source>
</evidence>
<feature type="transmembrane region" description="Helical" evidence="14">
    <location>
        <begin position="485"/>
        <end position="506"/>
    </location>
</feature>
<comment type="function">
    <text evidence="11">May be an inorganic phosphate cotransporter.</text>
</comment>
<gene>
    <name evidence="16" type="primary">Dwil\GK21757</name>
    <name evidence="16" type="ORF">Dwil_GK21757</name>
</gene>
<feature type="transmembrane region" description="Helical" evidence="14">
    <location>
        <begin position="64"/>
        <end position="85"/>
    </location>
</feature>
<feature type="domain" description="Major facilitator superfamily (MFS) profile" evidence="15">
    <location>
        <begin position="442"/>
        <end position="865"/>
    </location>
</feature>
<feature type="transmembrane region" description="Helical" evidence="14">
    <location>
        <begin position="709"/>
        <end position="730"/>
    </location>
</feature>
<feature type="transmembrane region" description="Helical" evidence="14">
    <location>
        <begin position="92"/>
        <end position="110"/>
    </location>
</feature>
<feature type="transmembrane region" description="Helical" evidence="14">
    <location>
        <begin position="352"/>
        <end position="373"/>
    </location>
</feature>
<dbReference type="AlphaFoldDB" id="B4MPS2"/>
<dbReference type="GO" id="GO:0015293">
    <property type="term" value="F:symporter activity"/>
    <property type="evidence" value="ECO:0007669"/>
    <property type="project" value="UniProtKB-KW"/>
</dbReference>
<evidence type="ECO:0000256" key="7">
    <source>
        <dbReference type="ARBA" id="ARBA00023053"/>
    </source>
</evidence>
<keyword evidence="10" id="KW-0739">Sodium transport</keyword>
<protein>
    <recommendedName>
        <fullName evidence="12">Putative inorganic phosphate cotransporter</fullName>
    </recommendedName>
</protein>
<evidence type="ECO:0000259" key="15">
    <source>
        <dbReference type="PROSITE" id="PS50850"/>
    </source>
</evidence>
<evidence type="ECO:0000256" key="10">
    <source>
        <dbReference type="ARBA" id="ARBA00023201"/>
    </source>
</evidence>
<dbReference type="HOGENOM" id="CLU_001265_5_0_1"/>
<proteinExistence type="inferred from homology"/>
<feature type="transmembrane region" description="Helical" evidence="14">
    <location>
        <begin position="385"/>
        <end position="409"/>
    </location>
</feature>
<comment type="similarity">
    <text evidence="2">Belongs to the major facilitator superfamily. Sodium/anion cotransporter family.</text>
</comment>
<feature type="transmembrane region" description="Helical" evidence="14">
    <location>
        <begin position="604"/>
        <end position="625"/>
    </location>
</feature>
<accession>B4MPS2</accession>
<evidence type="ECO:0000256" key="3">
    <source>
        <dbReference type="ARBA" id="ARBA00022448"/>
    </source>
</evidence>
<dbReference type="PANTHER" id="PTHR11662">
    <property type="entry name" value="SOLUTE CARRIER FAMILY 17"/>
    <property type="match status" value="1"/>
</dbReference>
<keyword evidence="17" id="KW-1185">Reference proteome</keyword>
<feature type="transmembrane region" description="Helical" evidence="14">
    <location>
        <begin position="513"/>
        <end position="532"/>
    </location>
</feature>
<feature type="region of interest" description="Disordered" evidence="13">
    <location>
        <begin position="884"/>
        <end position="911"/>
    </location>
</feature>
<evidence type="ECO:0000256" key="6">
    <source>
        <dbReference type="ARBA" id="ARBA00022989"/>
    </source>
</evidence>
<keyword evidence="3" id="KW-0813">Transport</keyword>
<feature type="transmembrane region" description="Helical" evidence="14">
    <location>
        <begin position="841"/>
        <end position="860"/>
    </location>
</feature>
<evidence type="ECO:0000313" key="16">
    <source>
        <dbReference type="EMBL" id="EDW74111.1"/>
    </source>
</evidence>
<dbReference type="STRING" id="7260.B4MPS2"/>